<accession>R4ULB2</accession>
<evidence type="ECO:0000313" key="1">
    <source>
        <dbReference type="EMBL" id="AGM32944.1"/>
    </source>
</evidence>
<dbReference type="EMBL" id="KC741120">
    <property type="protein sequence ID" value="AGM32944.1"/>
    <property type="molecule type" value="mRNA"/>
</dbReference>
<protein>
    <submittedName>
        <fullName evidence="1">Uncharacterized protein</fullName>
    </submittedName>
</protein>
<reference evidence="1" key="1">
    <citation type="submission" date="2013-03" db="EMBL/GenBank/DDBJ databases">
        <title>Immune-Related transcriptome of Coptotermes formosanus Shiraki workers: the defense mechanism.</title>
        <authorList>
            <person name="Hussain A."/>
            <person name="Li Y.F."/>
            <person name="Wen S.Y."/>
        </authorList>
    </citation>
    <scope>NUCLEOTIDE SEQUENCE</scope>
</reference>
<sequence length="83" mass="9475">MRKFHIIHSLKTGALLLYETHPSTEFIVLGLIHMQIDIAVRERDAGPRHCSLLVSYTQVIQTGKFLDLMMMMVVVAESCNVIY</sequence>
<name>R4ULB2_COPFO</name>
<dbReference type="AlphaFoldDB" id="R4ULB2"/>
<proteinExistence type="evidence at transcript level"/>
<organism evidence="1">
    <name type="scientific">Coptotermes formosanus</name>
    <name type="common">Formosan subterranean termite</name>
    <dbReference type="NCBI Taxonomy" id="36987"/>
    <lineage>
        <taxon>Eukaryota</taxon>
        <taxon>Metazoa</taxon>
        <taxon>Ecdysozoa</taxon>
        <taxon>Arthropoda</taxon>
        <taxon>Hexapoda</taxon>
        <taxon>Insecta</taxon>
        <taxon>Pterygota</taxon>
        <taxon>Neoptera</taxon>
        <taxon>Polyneoptera</taxon>
        <taxon>Dictyoptera</taxon>
        <taxon>Blattodea</taxon>
        <taxon>Blattoidea</taxon>
        <taxon>Termitoidae</taxon>
        <taxon>Rhinotermitidae</taxon>
        <taxon>Coptotermes</taxon>
    </lineage>
</organism>